<dbReference type="PROSITE" id="PS50089">
    <property type="entry name" value="ZF_RING_2"/>
    <property type="match status" value="1"/>
</dbReference>
<dbReference type="SMART" id="SM00248">
    <property type="entry name" value="ANK"/>
    <property type="match status" value="4"/>
</dbReference>
<name>A0A6S7HEW7_PARCT</name>
<dbReference type="InterPro" id="IPR044066">
    <property type="entry name" value="TRIAD_supradom"/>
</dbReference>
<keyword evidence="4" id="KW-0808">Transferase</keyword>
<evidence type="ECO:0000256" key="1">
    <source>
        <dbReference type="ARBA" id="ARBA00001798"/>
    </source>
</evidence>
<dbReference type="SUPFAM" id="SSF57850">
    <property type="entry name" value="RING/U-box"/>
    <property type="match status" value="3"/>
</dbReference>
<dbReference type="PANTHER" id="PTHR11685">
    <property type="entry name" value="RBR FAMILY RING FINGER AND IBR DOMAIN-CONTAINING"/>
    <property type="match status" value="1"/>
</dbReference>
<dbReference type="InterPro" id="IPR045840">
    <property type="entry name" value="Ariadne"/>
</dbReference>
<dbReference type="PROSITE" id="PS51873">
    <property type="entry name" value="TRIAD"/>
    <property type="match status" value="1"/>
</dbReference>
<dbReference type="InterPro" id="IPR002867">
    <property type="entry name" value="IBR_dom"/>
</dbReference>
<keyword evidence="11" id="KW-1185">Reference proteome</keyword>
<reference evidence="10" key="1">
    <citation type="submission" date="2020-04" db="EMBL/GenBank/DDBJ databases">
        <authorList>
            <person name="Alioto T."/>
            <person name="Alioto T."/>
            <person name="Gomez Garrido J."/>
        </authorList>
    </citation>
    <scope>NUCLEOTIDE SEQUENCE</scope>
    <source>
        <strain evidence="10">A484AB</strain>
    </source>
</reference>
<evidence type="ECO:0000256" key="8">
    <source>
        <dbReference type="ARBA" id="ARBA00022786"/>
    </source>
</evidence>
<dbReference type="SMART" id="SM00647">
    <property type="entry name" value="IBR"/>
    <property type="match status" value="2"/>
</dbReference>
<dbReference type="GO" id="GO:0008270">
    <property type="term" value="F:zinc ion binding"/>
    <property type="evidence" value="ECO:0007669"/>
    <property type="project" value="UniProtKB-KW"/>
</dbReference>
<dbReference type="GO" id="GO:0016567">
    <property type="term" value="P:protein ubiquitination"/>
    <property type="evidence" value="ECO:0007669"/>
    <property type="project" value="InterPro"/>
</dbReference>
<dbReference type="Pfam" id="PF22191">
    <property type="entry name" value="IBR_1"/>
    <property type="match status" value="1"/>
</dbReference>
<evidence type="ECO:0000313" key="11">
    <source>
        <dbReference type="Proteomes" id="UP001152795"/>
    </source>
</evidence>
<dbReference type="InterPro" id="IPR031127">
    <property type="entry name" value="E3_UB_ligase_RBR"/>
</dbReference>
<dbReference type="InterPro" id="IPR001841">
    <property type="entry name" value="Znf_RING"/>
</dbReference>
<dbReference type="OrthoDB" id="69641at2759"/>
<dbReference type="EC" id="2.3.2.31" evidence="3"/>
<dbReference type="Gene3D" id="3.30.40.10">
    <property type="entry name" value="Zinc/RING finger domain, C3HC4 (zinc finger)"/>
    <property type="match status" value="1"/>
</dbReference>
<dbReference type="AlphaFoldDB" id="A0A6S7HEW7"/>
<comment type="caution">
    <text evidence="10">The sequence shown here is derived from an EMBL/GenBank/DDBJ whole genome shotgun (WGS) entry which is preliminary data.</text>
</comment>
<dbReference type="InterPro" id="IPR036770">
    <property type="entry name" value="Ankyrin_rpt-contain_sf"/>
</dbReference>
<dbReference type="SUPFAM" id="SSF48403">
    <property type="entry name" value="Ankyrin repeat"/>
    <property type="match status" value="1"/>
</dbReference>
<gene>
    <name evidence="10" type="ORF">PACLA_8A025709</name>
</gene>
<sequence>MGVSSTKFRQALQRGEENEAMNLFIRYPTLKRAVRLNRSFGPNHGNNTAVHYVCAHAMKQLLQDLLSEGANPLSKNSTGQTAFHLVCKAKGDDASRRYECLKLLLTWLNDNEGNEPVSKLTIEQVIDEDKNSPLHYAANSGLLDCVKELVTNGAPIYLENNEGQTACDIAVKKNFREIAEFLETKMVFNESTGSDDEEIIPVDDNFTQSQCGLGAKELQETKDKLLVQMADMLQISLSMAEGLLRYFDWSRESLLEAWIDDPIAACEKAGVTPSQESEIENSLVDDQPNENYECTICYETLDVEMFSVSVPCGHKFCTSCWKSYLSLKISDGDISNIKCPSFRCSCLVPVDVIESVVPKDVAKKYGRFNIQAFVDSNPNLKWCPFPHCDNAVQLPEHQSREYSIGAGAMSETVPLIVDCGNEHYFCWHCMEQSHEPSTCEGWKRWLEAIEEILPKLPKDDLKECPETERVANSLWLITNSKPCPKCSSPIQKNEGCNHIKCTKCKHEFCWVCLEPWKKHNSSTGGYFRCNRYEVVRNVKEKVLEKTQSINEEHKKVEELNHFLHYYSRFKNHENSYKLEEPLLKSAKDKMVALAIAAESAQSSASSSPSTSQPDTSFVEDAIRKLLKARRVLRASYGYGFFLGRNEQKKIIFELMQTELEEATESLSQMVARPYLRTPRTRIISAAQLTHRKRDDFLLALSRGLIPPDDSPRAKRARYNYLKRYNAVLEEDSDEEFLFEEEPSLQLQKLIETTLKLNHDRQSDDRERRRRRRDVAHETLEYLNRDENEDSPDIEQRRLGTSRMLLAQETADLQKAIELSYYDMRSTNESTGPETSSEVDEDFKLAMELYAQESESDSGHNTML</sequence>
<proteinExistence type="inferred from homology"/>
<dbReference type="PROSITE" id="PS00518">
    <property type="entry name" value="ZF_RING_1"/>
    <property type="match status" value="1"/>
</dbReference>
<dbReference type="CDD" id="cd20346">
    <property type="entry name" value="BRcat_RBR_ANKIB1"/>
    <property type="match status" value="1"/>
</dbReference>
<dbReference type="Proteomes" id="UP001152795">
    <property type="component" value="Unassembled WGS sequence"/>
</dbReference>
<dbReference type="Gene3D" id="1.25.40.20">
    <property type="entry name" value="Ankyrin repeat-containing domain"/>
    <property type="match status" value="1"/>
</dbReference>
<dbReference type="InterPro" id="IPR013083">
    <property type="entry name" value="Znf_RING/FYVE/PHD"/>
</dbReference>
<keyword evidence="8" id="KW-0833">Ubl conjugation pathway</keyword>
<keyword evidence="5" id="KW-0479">Metal-binding</keyword>
<evidence type="ECO:0000256" key="2">
    <source>
        <dbReference type="ARBA" id="ARBA00005884"/>
    </source>
</evidence>
<dbReference type="InterPro" id="IPR047564">
    <property type="entry name" value="Rcat_RBR_ANKIB1"/>
</dbReference>
<dbReference type="InterPro" id="IPR002110">
    <property type="entry name" value="Ankyrin_rpt"/>
</dbReference>
<dbReference type="PROSITE" id="PS50088">
    <property type="entry name" value="ANK_REPEAT"/>
    <property type="match status" value="1"/>
</dbReference>
<evidence type="ECO:0000256" key="9">
    <source>
        <dbReference type="ARBA" id="ARBA00022833"/>
    </source>
</evidence>
<organism evidence="10 11">
    <name type="scientific">Paramuricea clavata</name>
    <name type="common">Red gorgonian</name>
    <name type="synonym">Violescent sea-whip</name>
    <dbReference type="NCBI Taxonomy" id="317549"/>
    <lineage>
        <taxon>Eukaryota</taxon>
        <taxon>Metazoa</taxon>
        <taxon>Cnidaria</taxon>
        <taxon>Anthozoa</taxon>
        <taxon>Octocorallia</taxon>
        <taxon>Malacalcyonacea</taxon>
        <taxon>Plexauridae</taxon>
        <taxon>Paramuricea</taxon>
    </lineage>
</organism>
<evidence type="ECO:0000256" key="3">
    <source>
        <dbReference type="ARBA" id="ARBA00012251"/>
    </source>
</evidence>
<dbReference type="InterPro" id="IPR018957">
    <property type="entry name" value="Znf_C3HC4_RING-type"/>
</dbReference>
<dbReference type="FunFam" id="3.30.40.10:FF:000019">
    <property type="entry name" value="RBR-type E3 ubiquitin transferase"/>
    <property type="match status" value="1"/>
</dbReference>
<dbReference type="Pfam" id="PF00097">
    <property type="entry name" value="zf-C3HC4"/>
    <property type="match status" value="1"/>
</dbReference>
<evidence type="ECO:0000256" key="5">
    <source>
        <dbReference type="ARBA" id="ARBA00022723"/>
    </source>
</evidence>
<dbReference type="EMBL" id="CACRXK020004199">
    <property type="protein sequence ID" value="CAB4001877.1"/>
    <property type="molecule type" value="Genomic_DNA"/>
</dbReference>
<evidence type="ECO:0000256" key="7">
    <source>
        <dbReference type="ARBA" id="ARBA00022771"/>
    </source>
</evidence>
<accession>A0A6S7HEW7</accession>
<keyword evidence="6" id="KW-0677">Repeat</keyword>
<comment type="catalytic activity">
    <reaction evidence="1">
        <text>[E2 ubiquitin-conjugating enzyme]-S-ubiquitinyl-L-cysteine + [acceptor protein]-L-lysine = [E2 ubiquitin-conjugating enzyme]-L-cysteine + [acceptor protein]-N(6)-ubiquitinyl-L-lysine.</text>
        <dbReference type="EC" id="2.3.2.31"/>
    </reaction>
</comment>
<dbReference type="GO" id="GO:0061630">
    <property type="term" value="F:ubiquitin protein ligase activity"/>
    <property type="evidence" value="ECO:0007669"/>
    <property type="project" value="UniProtKB-EC"/>
</dbReference>
<dbReference type="CDD" id="cd20361">
    <property type="entry name" value="Rcat_RBR_ANKIB1"/>
    <property type="match status" value="1"/>
</dbReference>
<dbReference type="PROSITE" id="PS50297">
    <property type="entry name" value="ANK_REP_REGION"/>
    <property type="match status" value="1"/>
</dbReference>
<dbReference type="Pfam" id="PF12796">
    <property type="entry name" value="Ank_2"/>
    <property type="match status" value="1"/>
</dbReference>
<dbReference type="Gene3D" id="1.20.120.1750">
    <property type="match status" value="1"/>
</dbReference>
<keyword evidence="7" id="KW-0863">Zinc-finger</keyword>
<comment type="similarity">
    <text evidence="2">Belongs to the RBR family. Ariadne subfamily.</text>
</comment>
<dbReference type="Pfam" id="PF19422">
    <property type="entry name" value="Ariadne"/>
    <property type="match status" value="1"/>
</dbReference>
<protein>
    <recommendedName>
        <fullName evidence="3">RBR-type E3 ubiquitin transferase</fullName>
        <ecNumber evidence="3">2.3.2.31</ecNumber>
    </recommendedName>
</protein>
<evidence type="ECO:0000313" key="10">
    <source>
        <dbReference type="EMBL" id="CAB4001877.1"/>
    </source>
</evidence>
<keyword evidence="9" id="KW-0862">Zinc</keyword>
<dbReference type="InterPro" id="IPR017907">
    <property type="entry name" value="Znf_RING_CS"/>
</dbReference>
<dbReference type="Pfam" id="PF01485">
    <property type="entry name" value="IBR"/>
    <property type="match status" value="1"/>
</dbReference>
<evidence type="ECO:0000256" key="6">
    <source>
        <dbReference type="ARBA" id="ARBA00022737"/>
    </source>
</evidence>
<dbReference type="SMART" id="SM00184">
    <property type="entry name" value="RING"/>
    <property type="match status" value="3"/>
</dbReference>
<evidence type="ECO:0000256" key="4">
    <source>
        <dbReference type="ARBA" id="ARBA00022679"/>
    </source>
</evidence>